<proteinExistence type="predicted"/>
<organism evidence="2">
    <name type="scientific">Psilocybe cubensis</name>
    <name type="common">Psychedelic mushroom</name>
    <name type="synonym">Stropharia cubensis</name>
    <dbReference type="NCBI Taxonomy" id="181762"/>
    <lineage>
        <taxon>Eukaryota</taxon>
        <taxon>Fungi</taxon>
        <taxon>Dikarya</taxon>
        <taxon>Basidiomycota</taxon>
        <taxon>Agaricomycotina</taxon>
        <taxon>Agaricomycetes</taxon>
        <taxon>Agaricomycetidae</taxon>
        <taxon>Agaricales</taxon>
        <taxon>Agaricineae</taxon>
        <taxon>Strophariaceae</taxon>
        <taxon>Psilocybe</taxon>
    </lineage>
</organism>
<comment type="caution">
    <text evidence="2">The sequence shown here is derived from an EMBL/GenBank/DDBJ whole genome shotgun (WGS) entry which is preliminary data.</text>
</comment>
<feature type="region of interest" description="Disordered" evidence="1">
    <location>
        <begin position="114"/>
        <end position="157"/>
    </location>
</feature>
<evidence type="ECO:0000313" key="2">
    <source>
        <dbReference type="EMBL" id="KAG5162200.1"/>
    </source>
</evidence>
<name>A0A8H8CEQ1_PSICU</name>
<feature type="region of interest" description="Disordered" evidence="1">
    <location>
        <begin position="286"/>
        <end position="311"/>
    </location>
</feature>
<protein>
    <submittedName>
        <fullName evidence="2">Uncharacterized protein</fullName>
    </submittedName>
</protein>
<feature type="compositionally biased region" description="Basic and acidic residues" evidence="1">
    <location>
        <begin position="287"/>
        <end position="299"/>
    </location>
</feature>
<reference evidence="2" key="1">
    <citation type="submission" date="2021-02" db="EMBL/GenBank/DDBJ databases">
        <title>Psilocybe cubensis genome.</title>
        <authorList>
            <person name="Mckernan K.J."/>
            <person name="Crawford S."/>
            <person name="Trippe A."/>
            <person name="Kane L.T."/>
            <person name="Mclaughlin S."/>
        </authorList>
    </citation>
    <scope>NUCLEOTIDE SEQUENCE [LARGE SCALE GENOMIC DNA]</scope>
    <source>
        <strain evidence="2">MGC-MH-2018</strain>
    </source>
</reference>
<dbReference type="Gene3D" id="3.30.460.40">
    <property type="match status" value="1"/>
</dbReference>
<evidence type="ECO:0000256" key="1">
    <source>
        <dbReference type="SAM" id="MobiDB-lite"/>
    </source>
</evidence>
<accession>A0A8H8CEQ1</accession>
<feature type="compositionally biased region" description="Polar residues" evidence="1">
    <location>
        <begin position="132"/>
        <end position="151"/>
    </location>
</feature>
<gene>
    <name evidence="2" type="ORF">JR316_012863</name>
</gene>
<dbReference type="AlphaFoldDB" id="A0A8H8CEQ1"/>
<sequence>MSASKLISQTQPPLSYTEIQHTIRVALSVLSTHGLDACLFGSAAMLAHGMEHRLPEDIDILILNASSVQTDETIKDLLVSSTTTSSGFFFLTASRKQGATHRILWYTLPPTVREHNSKKSKHDRASGFPKTSVPSSSAPISGQQDLKNQGTDILKTPDQSGVRACKIDILLPGPNSPLDIPHIPKDKLFLDSSATFLSYASASASASSSLSNPLPYSNSKPVSAPAATPIAHVPLASLLSLKLRAWVDHSQPSAQESEADKIRARRRVAKDEADIEELIRLVGSSRTSREKGRMGHGDGHGIGVRGGDANEGTGNEELWTWTHAGFRTRKDARRAAGAYARKWPGTKSAWAVVGFGA</sequence>
<dbReference type="EMBL" id="JAFIQS010000020">
    <property type="protein sequence ID" value="KAG5162200.1"/>
    <property type="molecule type" value="Genomic_DNA"/>
</dbReference>